<dbReference type="Proteomes" id="UP001576708">
    <property type="component" value="Unassembled WGS sequence"/>
</dbReference>
<dbReference type="EMBL" id="JBHFGU010000002">
    <property type="protein sequence ID" value="MFB2619599.1"/>
    <property type="molecule type" value="Genomic_DNA"/>
</dbReference>
<name>A0ABV4VH26_9GAMM</name>
<dbReference type="CDD" id="cd00093">
    <property type="entry name" value="HTH_XRE"/>
    <property type="match status" value="1"/>
</dbReference>
<dbReference type="SMART" id="SM00530">
    <property type="entry name" value="HTH_XRE"/>
    <property type="match status" value="1"/>
</dbReference>
<dbReference type="RefSeq" id="WP_220054856.1">
    <property type="nucleotide sequence ID" value="NZ_JBCATE010000002.1"/>
</dbReference>
<dbReference type="PROSITE" id="PS50943">
    <property type="entry name" value="HTH_CROC1"/>
    <property type="match status" value="1"/>
</dbReference>
<gene>
    <name evidence="2" type="ORF">ACE02W_07290</name>
</gene>
<organism evidence="2 3">
    <name type="scientific">Shewanella mangrovisoli</name>
    <dbReference type="NCBI Taxonomy" id="2864211"/>
    <lineage>
        <taxon>Bacteria</taxon>
        <taxon>Pseudomonadati</taxon>
        <taxon>Pseudomonadota</taxon>
        <taxon>Gammaproteobacteria</taxon>
        <taxon>Alteromonadales</taxon>
        <taxon>Shewanellaceae</taxon>
        <taxon>Shewanella</taxon>
    </lineage>
</organism>
<dbReference type="Pfam" id="PF01381">
    <property type="entry name" value="HTH_3"/>
    <property type="match status" value="1"/>
</dbReference>
<dbReference type="InterPro" id="IPR010982">
    <property type="entry name" value="Lambda_DNA-bd_dom_sf"/>
</dbReference>
<feature type="domain" description="HTH cro/C1-type" evidence="1">
    <location>
        <begin position="8"/>
        <end position="63"/>
    </location>
</feature>
<accession>A0ABV4VH26</accession>
<keyword evidence="3" id="KW-1185">Reference proteome</keyword>
<protein>
    <submittedName>
        <fullName evidence="2">Helix-turn-helix domain-containing protein</fullName>
    </submittedName>
</protein>
<evidence type="ECO:0000313" key="2">
    <source>
        <dbReference type="EMBL" id="MFB2619599.1"/>
    </source>
</evidence>
<evidence type="ECO:0000313" key="3">
    <source>
        <dbReference type="Proteomes" id="UP001576708"/>
    </source>
</evidence>
<reference evidence="2 3" key="1">
    <citation type="submission" date="2024-09" db="EMBL/GenBank/DDBJ databases">
        <authorList>
            <person name="Zhang Y."/>
        </authorList>
    </citation>
    <scope>NUCLEOTIDE SEQUENCE [LARGE SCALE GENOMIC DNA]</scope>
    <source>
        <strain evidence="2 3">ZJ318</strain>
    </source>
</reference>
<comment type="caution">
    <text evidence="2">The sequence shown here is derived from an EMBL/GenBank/DDBJ whole genome shotgun (WGS) entry which is preliminary data.</text>
</comment>
<proteinExistence type="predicted"/>
<evidence type="ECO:0000259" key="1">
    <source>
        <dbReference type="PROSITE" id="PS50943"/>
    </source>
</evidence>
<sequence length="71" mass="8182">MTRGFEILKTGRRIRGLTQAEVAETYGVNSKTYQRWERGQTPVSYDDLTAICDQVFRIPLSEIQRAAVYAR</sequence>
<dbReference type="Gene3D" id="1.10.260.40">
    <property type="entry name" value="lambda repressor-like DNA-binding domains"/>
    <property type="match status" value="1"/>
</dbReference>
<dbReference type="SUPFAM" id="SSF47413">
    <property type="entry name" value="lambda repressor-like DNA-binding domains"/>
    <property type="match status" value="1"/>
</dbReference>
<dbReference type="InterPro" id="IPR001387">
    <property type="entry name" value="Cro/C1-type_HTH"/>
</dbReference>